<dbReference type="GO" id="GO:1990904">
    <property type="term" value="C:ribonucleoprotein complex"/>
    <property type="evidence" value="ECO:0007669"/>
    <property type="project" value="UniProtKB-KW"/>
</dbReference>
<keyword evidence="3 4" id="KW-0687">Ribonucleoprotein</keyword>
<organism evidence="5">
    <name type="scientific">Aureoumbra lagunensis</name>
    <dbReference type="NCBI Taxonomy" id="44058"/>
    <lineage>
        <taxon>Eukaryota</taxon>
        <taxon>Sar</taxon>
        <taxon>Stramenopiles</taxon>
        <taxon>Ochrophyta</taxon>
        <taxon>Pelagophyceae</taxon>
        <taxon>Pelagomonadales</taxon>
        <taxon>Aureoumbra</taxon>
    </lineage>
</organism>
<keyword evidence="5" id="KW-0496">Mitochondrion</keyword>
<dbReference type="Gene3D" id="4.10.910.10">
    <property type="entry name" value="30s ribosomal protein s13, domain 2"/>
    <property type="match status" value="1"/>
</dbReference>
<dbReference type="GO" id="GO:0006412">
    <property type="term" value="P:translation"/>
    <property type="evidence" value="ECO:0007669"/>
    <property type="project" value="InterPro"/>
</dbReference>
<dbReference type="GeneID" id="67154321"/>
<dbReference type="Pfam" id="PF00416">
    <property type="entry name" value="Ribosomal_S13"/>
    <property type="match status" value="1"/>
</dbReference>
<protein>
    <submittedName>
        <fullName evidence="5">Ribosomal protein S13</fullName>
    </submittedName>
</protein>
<dbReference type="GO" id="GO:0005840">
    <property type="term" value="C:ribosome"/>
    <property type="evidence" value="ECO:0007669"/>
    <property type="project" value="UniProtKB-KW"/>
</dbReference>
<sequence length="118" mass="13945">MFFLSKTLQDQDLNLYRIFVKNLFGINKIQLTKACRVFGVKPFLKWKVLKTKKSNFIEIFEKHSNQLKGNSLRQFVQNAVHYMIALKSYKGFRHKLGLPVRGQRTRTNKKTANRLNKV</sequence>
<dbReference type="GO" id="GO:0003735">
    <property type="term" value="F:structural constituent of ribosome"/>
    <property type="evidence" value="ECO:0007669"/>
    <property type="project" value="InterPro"/>
</dbReference>
<gene>
    <name evidence="5" type="primary">rps13</name>
</gene>
<dbReference type="PROSITE" id="PS00646">
    <property type="entry name" value="RIBOSOMAL_S13_1"/>
    <property type="match status" value="1"/>
</dbReference>
<keyword evidence="2 4" id="KW-0689">Ribosomal protein</keyword>
<dbReference type="GO" id="GO:0003723">
    <property type="term" value="F:RNA binding"/>
    <property type="evidence" value="ECO:0007669"/>
    <property type="project" value="InterPro"/>
</dbReference>
<dbReference type="InterPro" id="IPR001892">
    <property type="entry name" value="Ribosomal_uS13"/>
</dbReference>
<evidence type="ECO:0000256" key="4">
    <source>
        <dbReference type="RuleBase" id="RU003830"/>
    </source>
</evidence>
<dbReference type="InterPro" id="IPR018269">
    <property type="entry name" value="Ribosomal_uS13_CS"/>
</dbReference>
<dbReference type="PROSITE" id="PS50159">
    <property type="entry name" value="RIBOSOMAL_S13_2"/>
    <property type="match status" value="1"/>
</dbReference>
<dbReference type="InterPro" id="IPR010979">
    <property type="entry name" value="Ribosomal_uS13-like_H2TH"/>
</dbReference>
<accession>A0A7U0KSI1</accession>
<evidence type="ECO:0000313" key="5">
    <source>
        <dbReference type="EMBL" id="QQW50413.1"/>
    </source>
</evidence>
<proteinExistence type="inferred from homology"/>
<geneLocation type="mitochondrion" evidence="5"/>
<name>A0A7U0KSI1_9STRA</name>
<dbReference type="InterPro" id="IPR027437">
    <property type="entry name" value="Rbsml_uS13_C"/>
</dbReference>
<dbReference type="SUPFAM" id="SSF46946">
    <property type="entry name" value="S13-like H2TH domain"/>
    <property type="match status" value="1"/>
</dbReference>
<dbReference type="AlphaFoldDB" id="A0A7U0KSI1"/>
<dbReference type="PIRSF" id="PIRSF002134">
    <property type="entry name" value="Ribosomal_S13"/>
    <property type="match status" value="1"/>
</dbReference>
<evidence type="ECO:0000256" key="2">
    <source>
        <dbReference type="ARBA" id="ARBA00022980"/>
    </source>
</evidence>
<evidence type="ECO:0000256" key="3">
    <source>
        <dbReference type="ARBA" id="ARBA00023274"/>
    </source>
</evidence>
<reference evidence="5" key="1">
    <citation type="journal article" date="2021" name="Genome Biol. Evol.">
        <title>Mitochondrial genome evolution in pelagophyte algae.</title>
        <authorList>
            <person name="Sibbald S.J."/>
            <person name="Lawton M."/>
            <person name="Archibald J.M."/>
        </authorList>
    </citation>
    <scope>NUCLEOTIDE SEQUENCE</scope>
    <source>
        <strain evidence="5">CCMP1510</strain>
    </source>
</reference>
<comment type="similarity">
    <text evidence="1 4">Belongs to the universal ribosomal protein uS13 family.</text>
</comment>
<dbReference type="EMBL" id="MW438350">
    <property type="protein sequence ID" value="QQW50413.1"/>
    <property type="molecule type" value="Genomic_DNA"/>
</dbReference>
<dbReference type="RefSeq" id="YP_010152765.1">
    <property type="nucleotide sequence ID" value="NC_057169.1"/>
</dbReference>
<evidence type="ECO:0000256" key="1">
    <source>
        <dbReference type="ARBA" id="ARBA00008080"/>
    </source>
</evidence>